<reference evidence="2" key="1">
    <citation type="journal article" date="2014" name="Int. J. Syst. Evol. Microbiol.">
        <title>Complete genome sequence of Corynebacterium casei LMG S-19264T (=DSM 44701T), isolated from a smear-ripened cheese.</title>
        <authorList>
            <consortium name="US DOE Joint Genome Institute (JGI-PGF)"/>
            <person name="Walter F."/>
            <person name="Albersmeier A."/>
            <person name="Kalinowski J."/>
            <person name="Ruckert C."/>
        </authorList>
    </citation>
    <scope>NUCLEOTIDE SEQUENCE</scope>
    <source>
        <strain evidence="2">CCM 7684</strain>
    </source>
</reference>
<evidence type="ECO:0000313" key="2">
    <source>
        <dbReference type="EMBL" id="GGE52833.1"/>
    </source>
</evidence>
<dbReference type="InterPro" id="IPR002575">
    <property type="entry name" value="Aminoglycoside_PTrfase"/>
</dbReference>
<feature type="domain" description="Aminoglycoside phosphotransferase" evidence="1">
    <location>
        <begin position="37"/>
        <end position="259"/>
    </location>
</feature>
<dbReference type="Proteomes" id="UP000602745">
    <property type="component" value="Unassembled WGS sequence"/>
</dbReference>
<organism evidence="2 3">
    <name type="scientific">Agaricicola taiwanensis</name>
    <dbReference type="NCBI Taxonomy" id="591372"/>
    <lineage>
        <taxon>Bacteria</taxon>
        <taxon>Pseudomonadati</taxon>
        <taxon>Pseudomonadota</taxon>
        <taxon>Alphaproteobacteria</taxon>
        <taxon>Rhodobacterales</taxon>
        <taxon>Paracoccaceae</taxon>
        <taxon>Agaricicola</taxon>
    </lineage>
</organism>
<keyword evidence="3" id="KW-1185">Reference proteome</keyword>
<dbReference type="Gene3D" id="3.90.1200.10">
    <property type="match status" value="1"/>
</dbReference>
<evidence type="ECO:0000313" key="3">
    <source>
        <dbReference type="Proteomes" id="UP000602745"/>
    </source>
</evidence>
<dbReference type="Pfam" id="PF01636">
    <property type="entry name" value="APH"/>
    <property type="match status" value="1"/>
</dbReference>
<dbReference type="EMBL" id="BMCP01000005">
    <property type="protein sequence ID" value="GGE52833.1"/>
    <property type="molecule type" value="Genomic_DNA"/>
</dbReference>
<dbReference type="SUPFAM" id="SSF56112">
    <property type="entry name" value="Protein kinase-like (PK-like)"/>
    <property type="match status" value="1"/>
</dbReference>
<reference evidence="2" key="2">
    <citation type="submission" date="2020-09" db="EMBL/GenBank/DDBJ databases">
        <authorList>
            <person name="Sun Q."/>
            <person name="Sedlacek I."/>
        </authorList>
    </citation>
    <scope>NUCLEOTIDE SEQUENCE</scope>
    <source>
        <strain evidence="2">CCM 7684</strain>
    </source>
</reference>
<comment type="caution">
    <text evidence="2">The sequence shown here is derived from an EMBL/GenBank/DDBJ whole genome shotgun (WGS) entry which is preliminary data.</text>
</comment>
<protein>
    <recommendedName>
        <fullName evidence="1">Aminoglycoside phosphotransferase domain-containing protein</fullName>
    </recommendedName>
</protein>
<evidence type="ECO:0000259" key="1">
    <source>
        <dbReference type="Pfam" id="PF01636"/>
    </source>
</evidence>
<proteinExistence type="predicted"/>
<name>A0A8J2YMC4_9RHOB</name>
<sequence>MTGIRAGSTPATLDTLRDHIAAAFPDLADARLVAMTAGWDSLAVNADDRFIFKFPRNSLAAAALVREVGLLAVLAPQLTMRVPAPVLVEGEMLFSRHDIIPGEHLLAEGYQALPDHGRQRLADAMAQFFAQLHEQDVAVMEKAGARPIRKWLDAEDILRRTHAMLPPDLRAFAQACLAAWSDLEPDPHGMTYGFFDGHGWNMAFDHDAQRLNGIYDFADSGFGDLTQEFIYPNWISADLTGRIIAAYETLTGRLIDRQRVDVLSGVLRLTELAEEGHDPALRTALLDNLAAWVSHRAVGGFFGRA</sequence>
<dbReference type="AlphaFoldDB" id="A0A8J2YMC4"/>
<dbReference type="Gene3D" id="3.30.200.20">
    <property type="entry name" value="Phosphorylase Kinase, domain 1"/>
    <property type="match status" value="1"/>
</dbReference>
<dbReference type="RefSeq" id="WP_188410859.1">
    <property type="nucleotide sequence ID" value="NZ_BMCP01000005.1"/>
</dbReference>
<dbReference type="InterPro" id="IPR011009">
    <property type="entry name" value="Kinase-like_dom_sf"/>
</dbReference>
<accession>A0A8J2YMC4</accession>
<gene>
    <name evidence="2" type="ORF">GCM10007276_32310</name>
</gene>